<gene>
    <name evidence="2" type="ORF">SAMN05421780_108185</name>
</gene>
<dbReference type="Proteomes" id="UP000199514">
    <property type="component" value="Unassembled WGS sequence"/>
</dbReference>
<dbReference type="STRING" id="927664.SAMN05421780_108185"/>
<dbReference type="EMBL" id="FOLE01000008">
    <property type="protein sequence ID" value="SFC71147.1"/>
    <property type="molecule type" value="Genomic_DNA"/>
</dbReference>
<protein>
    <submittedName>
        <fullName evidence="2">Uncharacterized protein</fullName>
    </submittedName>
</protein>
<reference evidence="2 3" key="1">
    <citation type="submission" date="2016-10" db="EMBL/GenBank/DDBJ databases">
        <authorList>
            <person name="de Groot N.N."/>
        </authorList>
    </citation>
    <scope>NUCLEOTIDE SEQUENCE [LARGE SCALE GENOMIC DNA]</scope>
    <source>
        <strain evidence="2 3">DSM 6793</strain>
    </source>
</reference>
<organism evidence="2 3">
    <name type="scientific">Flexibacter flexilis DSM 6793</name>
    <dbReference type="NCBI Taxonomy" id="927664"/>
    <lineage>
        <taxon>Bacteria</taxon>
        <taxon>Pseudomonadati</taxon>
        <taxon>Bacteroidota</taxon>
        <taxon>Cytophagia</taxon>
        <taxon>Cytophagales</taxon>
        <taxon>Flexibacteraceae</taxon>
        <taxon>Flexibacter</taxon>
    </lineage>
</organism>
<evidence type="ECO:0000313" key="2">
    <source>
        <dbReference type="EMBL" id="SFC71147.1"/>
    </source>
</evidence>
<dbReference type="AlphaFoldDB" id="A0A1I1LDC9"/>
<keyword evidence="3" id="KW-1185">Reference proteome</keyword>
<dbReference type="RefSeq" id="WP_091514250.1">
    <property type="nucleotide sequence ID" value="NZ_FOLE01000008.1"/>
</dbReference>
<name>A0A1I1LDC9_9BACT</name>
<accession>A0A1I1LDC9</accession>
<feature type="region of interest" description="Disordered" evidence="1">
    <location>
        <begin position="95"/>
        <end position="126"/>
    </location>
</feature>
<evidence type="ECO:0000313" key="3">
    <source>
        <dbReference type="Proteomes" id="UP000199514"/>
    </source>
</evidence>
<sequence length="145" mass="15550">MAFSFQKFPALVALAGKTEISAEDIAKVNNELSAQGITGMAFVAQATANKAAGYDTLKQQLDAAIADNTKLKADDKTQALADLQTKYEAAQAEIKKLGKEPGSQHSNPLNHQAEDDGSKPDAQVPVYASTNFTLNQIAEDFHNRK</sequence>
<evidence type="ECO:0000256" key="1">
    <source>
        <dbReference type="SAM" id="MobiDB-lite"/>
    </source>
</evidence>
<proteinExistence type="predicted"/>